<dbReference type="Proteomes" id="UP000319257">
    <property type="component" value="Unassembled WGS sequence"/>
</dbReference>
<feature type="region of interest" description="Disordered" evidence="1">
    <location>
        <begin position="331"/>
        <end position="352"/>
    </location>
</feature>
<keyword evidence="2" id="KW-0472">Membrane</keyword>
<feature type="transmembrane region" description="Helical" evidence="2">
    <location>
        <begin position="20"/>
        <end position="38"/>
    </location>
</feature>
<keyword evidence="2" id="KW-0812">Transmembrane</keyword>
<protein>
    <submittedName>
        <fullName evidence="3">Uncharacterized protein</fullName>
    </submittedName>
</protein>
<dbReference type="AlphaFoldDB" id="A0A507BMZ4"/>
<evidence type="ECO:0000256" key="2">
    <source>
        <dbReference type="SAM" id="Phobius"/>
    </source>
</evidence>
<proteinExistence type="predicted"/>
<evidence type="ECO:0000313" key="3">
    <source>
        <dbReference type="EMBL" id="TPX18889.1"/>
    </source>
</evidence>
<gene>
    <name evidence="3" type="ORF">E0L32_011441</name>
</gene>
<sequence length="352" mass="39166">MSDDKKPSRRLGYGLAILRHLQWFSALLASFGLVKLHGDVVPGTKGRKIDVIPYLDSALLFYSLFLLGYVLYCSLARRLGKAWFAWGVVSVSGDFHMIGLLLAKIIIIGSSKLPEKCHDVIREKYFQNELRDHHPFRELAKSIFRIGSFMGRDEVDQQCYTSFVVFWLSALTMFVLSLQDLMKHTSQTNPSLFSITYILSIILTIVRLHKYRKALNSPVEADGSGRDTEMAMETTSAPGVGRVSRHLSRSRASSVGSNASSTKKDKSHPNNTPPPSYRSRLSQETTWSYHANLATVSDGFSAGEPPSAPRVSMETTYSVAVNRCLVSDGFGQSEQLPEYSSRPASPVRYPGT</sequence>
<name>A0A507BMZ4_9PEZI</name>
<dbReference type="InParanoid" id="A0A507BMZ4"/>
<feature type="transmembrane region" description="Helical" evidence="2">
    <location>
        <begin position="59"/>
        <end position="77"/>
    </location>
</feature>
<dbReference type="RefSeq" id="XP_031000600.1">
    <property type="nucleotide sequence ID" value="XM_031134171.1"/>
</dbReference>
<evidence type="ECO:0000313" key="4">
    <source>
        <dbReference type="Proteomes" id="UP000319257"/>
    </source>
</evidence>
<dbReference type="EMBL" id="SKBQ01000106">
    <property type="protein sequence ID" value="TPX18889.1"/>
    <property type="molecule type" value="Genomic_DNA"/>
</dbReference>
<comment type="caution">
    <text evidence="3">The sequence shown here is derived from an EMBL/GenBank/DDBJ whole genome shotgun (WGS) entry which is preliminary data.</text>
</comment>
<organism evidence="3 4">
    <name type="scientific">Thyridium curvatum</name>
    <dbReference type="NCBI Taxonomy" id="1093900"/>
    <lineage>
        <taxon>Eukaryota</taxon>
        <taxon>Fungi</taxon>
        <taxon>Dikarya</taxon>
        <taxon>Ascomycota</taxon>
        <taxon>Pezizomycotina</taxon>
        <taxon>Sordariomycetes</taxon>
        <taxon>Sordariomycetidae</taxon>
        <taxon>Thyridiales</taxon>
        <taxon>Thyridiaceae</taxon>
        <taxon>Thyridium</taxon>
    </lineage>
</organism>
<feature type="transmembrane region" description="Helical" evidence="2">
    <location>
        <begin position="190"/>
        <end position="208"/>
    </location>
</feature>
<feature type="compositionally biased region" description="Low complexity" evidence="1">
    <location>
        <begin position="250"/>
        <end position="261"/>
    </location>
</feature>
<feature type="transmembrane region" description="Helical" evidence="2">
    <location>
        <begin position="159"/>
        <end position="178"/>
    </location>
</feature>
<feature type="region of interest" description="Disordered" evidence="1">
    <location>
        <begin position="218"/>
        <end position="282"/>
    </location>
</feature>
<keyword evidence="4" id="KW-1185">Reference proteome</keyword>
<evidence type="ECO:0000256" key="1">
    <source>
        <dbReference type="SAM" id="MobiDB-lite"/>
    </source>
</evidence>
<dbReference type="GeneID" id="41978888"/>
<keyword evidence="2" id="KW-1133">Transmembrane helix</keyword>
<reference evidence="3 4" key="1">
    <citation type="submission" date="2019-06" db="EMBL/GenBank/DDBJ databases">
        <title>Draft genome sequence of the filamentous fungus Phialemoniopsis curvata isolated from diesel fuel.</title>
        <authorList>
            <person name="Varaljay V.A."/>
            <person name="Lyon W.J."/>
            <person name="Crouch A.L."/>
            <person name="Drake C.E."/>
            <person name="Hollomon J.M."/>
            <person name="Nadeau L.J."/>
            <person name="Nunn H.S."/>
            <person name="Stevenson B.S."/>
            <person name="Bojanowski C.L."/>
            <person name="Crookes-Goodson W.J."/>
        </authorList>
    </citation>
    <scope>NUCLEOTIDE SEQUENCE [LARGE SCALE GENOMIC DNA]</scope>
    <source>
        <strain evidence="3 4">D216</strain>
    </source>
</reference>
<accession>A0A507BMZ4</accession>